<sequence length="307" mass="34217">MREDGDNPLALSSKRSPRDQTGYGRELERLQADLEVEKTRTLWAWGQLGVELRHLREEAEKEHRRVLREVAARRGSQKDSRRRRYLLAKEAAFQGGGRRSEVESTGEKAGGFCGGQTKLEQLLLTLYDKISADPAAYKLHQRQEFELEKAIFLCHLLDAHGKLLEGTRRVGSPGHVAKSTSRMPAEGVSSSPCQVPPVLSSPKRKSKEVRRRHPSDKVFPAAAPCIAATVRDAAHRIHPPHVCPHADRDSQPSSWTESSWSDESSSSKCMQSNMEPPSVAVSAASSTINRQPTSFQRHLHGNEPRTL</sequence>
<dbReference type="AlphaFoldDB" id="A0A8S4AQH7"/>
<accession>A0A8S4AQH7</accession>
<dbReference type="EMBL" id="CAJRST010004446">
    <property type="protein sequence ID" value="CAG5876799.1"/>
    <property type="molecule type" value="Genomic_DNA"/>
</dbReference>
<feature type="compositionally biased region" description="Polar residues" evidence="1">
    <location>
        <begin position="287"/>
        <end position="296"/>
    </location>
</feature>
<protein>
    <submittedName>
        <fullName evidence="2">(Atlantic silverside) hypothetical protein</fullName>
    </submittedName>
</protein>
<feature type="compositionally biased region" description="Basic residues" evidence="1">
    <location>
        <begin position="202"/>
        <end position="214"/>
    </location>
</feature>
<comment type="caution">
    <text evidence="2">The sequence shown here is derived from an EMBL/GenBank/DDBJ whole genome shotgun (WGS) entry which is preliminary data.</text>
</comment>
<feature type="compositionally biased region" description="Low complexity" evidence="1">
    <location>
        <begin position="251"/>
        <end position="267"/>
    </location>
</feature>
<proteinExistence type="predicted"/>
<feature type="region of interest" description="Disordered" evidence="1">
    <location>
        <begin position="1"/>
        <end position="26"/>
    </location>
</feature>
<keyword evidence="3" id="KW-1185">Reference proteome</keyword>
<gene>
    <name evidence="2" type="ORF">MMEN_LOCUS5412</name>
</gene>
<feature type="region of interest" description="Disordered" evidence="1">
    <location>
        <begin position="239"/>
        <end position="307"/>
    </location>
</feature>
<evidence type="ECO:0000256" key="1">
    <source>
        <dbReference type="SAM" id="MobiDB-lite"/>
    </source>
</evidence>
<organism evidence="2 3">
    <name type="scientific">Menidia menidia</name>
    <name type="common">Atlantic silverside</name>
    <dbReference type="NCBI Taxonomy" id="238744"/>
    <lineage>
        <taxon>Eukaryota</taxon>
        <taxon>Metazoa</taxon>
        <taxon>Chordata</taxon>
        <taxon>Craniata</taxon>
        <taxon>Vertebrata</taxon>
        <taxon>Euteleostomi</taxon>
        <taxon>Actinopterygii</taxon>
        <taxon>Neopterygii</taxon>
        <taxon>Teleostei</taxon>
        <taxon>Neoteleostei</taxon>
        <taxon>Acanthomorphata</taxon>
        <taxon>Ovalentaria</taxon>
        <taxon>Atherinomorphae</taxon>
        <taxon>Atheriniformes</taxon>
        <taxon>Atherinopsidae</taxon>
        <taxon>Menidiinae</taxon>
        <taxon>Menidia</taxon>
    </lineage>
</organism>
<evidence type="ECO:0000313" key="3">
    <source>
        <dbReference type="Proteomes" id="UP000677803"/>
    </source>
</evidence>
<reference evidence="2" key="1">
    <citation type="submission" date="2021-05" db="EMBL/GenBank/DDBJ databases">
        <authorList>
            <person name="Tigano A."/>
        </authorList>
    </citation>
    <scope>NUCLEOTIDE SEQUENCE</scope>
</reference>
<name>A0A8S4AQH7_9TELE</name>
<feature type="region of interest" description="Disordered" evidence="1">
    <location>
        <begin position="167"/>
        <end position="216"/>
    </location>
</feature>
<evidence type="ECO:0000313" key="2">
    <source>
        <dbReference type="EMBL" id="CAG5876799.1"/>
    </source>
</evidence>
<dbReference type="Proteomes" id="UP000677803">
    <property type="component" value="Unassembled WGS sequence"/>
</dbReference>
<dbReference type="OrthoDB" id="8959131at2759"/>
<feature type="compositionally biased region" description="Polar residues" evidence="1">
    <location>
        <begin position="178"/>
        <end position="193"/>
    </location>
</feature>